<dbReference type="PANTHER" id="PTHR35201">
    <property type="entry name" value="TERPENE SYNTHASE"/>
    <property type="match status" value="1"/>
</dbReference>
<organism evidence="7 8">
    <name type="scientific">Mycena sanguinolenta</name>
    <dbReference type="NCBI Taxonomy" id="230812"/>
    <lineage>
        <taxon>Eukaryota</taxon>
        <taxon>Fungi</taxon>
        <taxon>Dikarya</taxon>
        <taxon>Basidiomycota</taxon>
        <taxon>Agaricomycotina</taxon>
        <taxon>Agaricomycetes</taxon>
        <taxon>Agaricomycetidae</taxon>
        <taxon>Agaricales</taxon>
        <taxon>Marasmiineae</taxon>
        <taxon>Mycenaceae</taxon>
        <taxon>Mycena</taxon>
    </lineage>
</organism>
<name>A0A8H6Z5X3_9AGAR</name>
<dbReference type="GO" id="GO:0046872">
    <property type="term" value="F:metal ion binding"/>
    <property type="evidence" value="ECO:0007669"/>
    <property type="project" value="UniProtKB-KW"/>
</dbReference>
<sequence>MPAAVLELPDIHERWPFAPSHNRWEATVWAESSAWIESLGILSDRRLKQFKLADFGGLASMAYSQFIHADHYRVACDMINLLFVFDDFSDSLSAESALNITTASLNALSNWETPRQEGEHPIVEMHRRFLSSFNLTSKGALILFSTPSFSERLHRVSRPDILSRFVASYDKYLKAVVTEAKDRDSQTIRSTLASYLALRRETGAVTCCFNLLLIPHQIPDDILCDSRIKELDTLGLDLVCLGNDILSFNVEYARGDTHNAVIVVMHEHGLSIQDAMDFVGRWYRDKVEDFCTAMRNLPLCCSLYTRNHIKMYATGIANWVTANYEWSLRSSRYFPAGEDPLRTNWIVPLMGQLRGSGSLREN</sequence>
<keyword evidence="5 6" id="KW-0456">Lyase</keyword>
<comment type="cofactor">
    <cofactor evidence="1 6">
        <name>Mg(2+)</name>
        <dbReference type="ChEBI" id="CHEBI:18420"/>
    </cofactor>
</comment>
<evidence type="ECO:0000256" key="3">
    <source>
        <dbReference type="ARBA" id="ARBA00022723"/>
    </source>
</evidence>
<dbReference type="OrthoDB" id="2861623at2759"/>
<dbReference type="SUPFAM" id="SSF48576">
    <property type="entry name" value="Terpenoid synthases"/>
    <property type="match status" value="1"/>
</dbReference>
<dbReference type="PANTHER" id="PTHR35201:SF4">
    <property type="entry name" value="BETA-PINACENE SYNTHASE-RELATED"/>
    <property type="match status" value="1"/>
</dbReference>
<dbReference type="GO" id="GO:0010333">
    <property type="term" value="F:terpene synthase activity"/>
    <property type="evidence" value="ECO:0007669"/>
    <property type="project" value="InterPro"/>
</dbReference>
<dbReference type="Proteomes" id="UP000623467">
    <property type="component" value="Unassembled WGS sequence"/>
</dbReference>
<comment type="caution">
    <text evidence="7">The sequence shown here is derived from an EMBL/GenBank/DDBJ whole genome shotgun (WGS) entry which is preliminary data.</text>
</comment>
<dbReference type="SFLD" id="SFLDS00005">
    <property type="entry name" value="Isoprenoid_Synthase_Type_I"/>
    <property type="match status" value="1"/>
</dbReference>
<comment type="similarity">
    <text evidence="2 6">Belongs to the terpene synthase family.</text>
</comment>
<evidence type="ECO:0000256" key="1">
    <source>
        <dbReference type="ARBA" id="ARBA00001946"/>
    </source>
</evidence>
<evidence type="ECO:0000256" key="4">
    <source>
        <dbReference type="ARBA" id="ARBA00022842"/>
    </source>
</evidence>
<dbReference type="EMBL" id="JACAZH010000003">
    <property type="protein sequence ID" value="KAF7373155.1"/>
    <property type="molecule type" value="Genomic_DNA"/>
</dbReference>
<keyword evidence="4 6" id="KW-0460">Magnesium</keyword>
<protein>
    <recommendedName>
        <fullName evidence="6">Terpene synthase</fullName>
        <ecNumber evidence="6">4.2.3.-</ecNumber>
    </recommendedName>
</protein>
<keyword evidence="3 6" id="KW-0479">Metal-binding</keyword>
<dbReference type="SFLD" id="SFLDG01020">
    <property type="entry name" value="Terpene_Cyclase_Like_2"/>
    <property type="match status" value="1"/>
</dbReference>
<dbReference type="GO" id="GO:0008299">
    <property type="term" value="P:isoprenoid biosynthetic process"/>
    <property type="evidence" value="ECO:0007669"/>
    <property type="project" value="UniProtKB-ARBA"/>
</dbReference>
<dbReference type="Gene3D" id="1.10.600.10">
    <property type="entry name" value="Farnesyl Diphosphate Synthase"/>
    <property type="match status" value="1"/>
</dbReference>
<dbReference type="InterPro" id="IPR034686">
    <property type="entry name" value="Terpene_cyclase-like_2"/>
</dbReference>
<evidence type="ECO:0000256" key="6">
    <source>
        <dbReference type="RuleBase" id="RU366034"/>
    </source>
</evidence>
<dbReference type="Pfam" id="PF19086">
    <property type="entry name" value="Terpene_syn_C_2"/>
    <property type="match status" value="1"/>
</dbReference>
<evidence type="ECO:0000313" key="8">
    <source>
        <dbReference type="Proteomes" id="UP000623467"/>
    </source>
</evidence>
<accession>A0A8H6Z5X3</accession>
<proteinExistence type="inferred from homology"/>
<gene>
    <name evidence="7" type="ORF">MSAN_00523500</name>
</gene>
<evidence type="ECO:0000256" key="5">
    <source>
        <dbReference type="ARBA" id="ARBA00023239"/>
    </source>
</evidence>
<evidence type="ECO:0000313" key="7">
    <source>
        <dbReference type="EMBL" id="KAF7373155.1"/>
    </source>
</evidence>
<evidence type="ECO:0000256" key="2">
    <source>
        <dbReference type="ARBA" id="ARBA00006333"/>
    </source>
</evidence>
<dbReference type="InterPro" id="IPR008949">
    <property type="entry name" value="Isoprenoid_synthase_dom_sf"/>
</dbReference>
<keyword evidence="8" id="KW-1185">Reference proteome</keyword>
<dbReference type="EC" id="4.2.3.-" evidence="6"/>
<dbReference type="AlphaFoldDB" id="A0A8H6Z5X3"/>
<reference evidence="7" key="1">
    <citation type="submission" date="2020-05" db="EMBL/GenBank/DDBJ databases">
        <title>Mycena genomes resolve the evolution of fungal bioluminescence.</title>
        <authorList>
            <person name="Tsai I.J."/>
        </authorList>
    </citation>
    <scope>NUCLEOTIDE SEQUENCE</scope>
    <source>
        <strain evidence="7">160909Yilan</strain>
    </source>
</reference>